<organism evidence="12 13">
    <name type="scientific">Candidatus Gottesmanbacteria bacterium GW2011_GWB1_43_11</name>
    <dbReference type="NCBI Taxonomy" id="1618446"/>
    <lineage>
        <taxon>Bacteria</taxon>
        <taxon>Candidatus Gottesmaniibacteriota</taxon>
    </lineage>
</organism>
<proteinExistence type="inferred from homology"/>
<evidence type="ECO:0000313" key="12">
    <source>
        <dbReference type="EMBL" id="KKS87299.1"/>
    </source>
</evidence>
<dbReference type="PANTHER" id="PTHR23132">
    <property type="entry name" value="D-ALANINE--D-ALANINE LIGASE"/>
    <property type="match status" value="1"/>
</dbReference>
<evidence type="ECO:0000259" key="11">
    <source>
        <dbReference type="PROSITE" id="PS50975"/>
    </source>
</evidence>
<dbReference type="SUPFAM" id="SSF52440">
    <property type="entry name" value="PreATP-grasp domain"/>
    <property type="match status" value="1"/>
</dbReference>
<dbReference type="GO" id="GO:0071555">
    <property type="term" value="P:cell wall organization"/>
    <property type="evidence" value="ECO:0007669"/>
    <property type="project" value="UniProtKB-KW"/>
</dbReference>
<protein>
    <submittedName>
        <fullName evidence="12">D-alanine-D-alanine ligase-like protein</fullName>
    </submittedName>
</protein>
<dbReference type="PANTHER" id="PTHR23132:SF23">
    <property type="entry name" value="D-ALANINE--D-ALANINE LIGASE B"/>
    <property type="match status" value="1"/>
</dbReference>
<dbReference type="InterPro" id="IPR011095">
    <property type="entry name" value="Dala_Dala_lig_C"/>
</dbReference>
<dbReference type="GO" id="GO:0008716">
    <property type="term" value="F:D-alanine-D-alanine ligase activity"/>
    <property type="evidence" value="ECO:0007669"/>
    <property type="project" value="InterPro"/>
</dbReference>
<keyword evidence="7" id="KW-0133">Cell shape</keyword>
<dbReference type="GO" id="GO:0005737">
    <property type="term" value="C:cytoplasm"/>
    <property type="evidence" value="ECO:0007669"/>
    <property type="project" value="UniProtKB-SubCell"/>
</dbReference>
<dbReference type="GO" id="GO:0009252">
    <property type="term" value="P:peptidoglycan biosynthetic process"/>
    <property type="evidence" value="ECO:0007669"/>
    <property type="project" value="UniProtKB-KW"/>
</dbReference>
<evidence type="ECO:0000256" key="7">
    <source>
        <dbReference type="ARBA" id="ARBA00022960"/>
    </source>
</evidence>
<dbReference type="Proteomes" id="UP000034050">
    <property type="component" value="Unassembled WGS sequence"/>
</dbReference>
<dbReference type="GO" id="GO:0005524">
    <property type="term" value="F:ATP binding"/>
    <property type="evidence" value="ECO:0007669"/>
    <property type="project" value="UniProtKB-UniRule"/>
</dbReference>
<evidence type="ECO:0000256" key="1">
    <source>
        <dbReference type="ARBA" id="ARBA00004496"/>
    </source>
</evidence>
<keyword evidence="6 10" id="KW-0067">ATP-binding</keyword>
<dbReference type="Pfam" id="PF07478">
    <property type="entry name" value="Dala_Dala_lig_C"/>
    <property type="match status" value="1"/>
</dbReference>
<dbReference type="GO" id="GO:0046872">
    <property type="term" value="F:metal ion binding"/>
    <property type="evidence" value="ECO:0007669"/>
    <property type="project" value="InterPro"/>
</dbReference>
<sequence>MVIGLCFNVKTNAPSTDPTAQTDAEYDAPETIAAIKAALISGGHKVIEIEADQECYLKLYKLQNRLDIVFNIAEGMYGDAREAQVPIFCDILEIPYTHSSALTNAIKLDKALTKKVLLYHGIRTPEFQLFSRPNEPINSHFQYPLLLKPNAEGSSKGILNANLVKNEKQLRERLRWLFKAFSQPVLVEEFLPGREFTVALLGNPPQTLPIIEQRLDRLPSNLQKFASYEVKWLWEDTLSDPRIAYDCPAKLNPDLEKEIQNISQDTFAALNCRDVARVDIRLDKNGKPHVLEINTMPGLIPGEDIISYFPIAARVAGYSYNSMLLAILEAASKRYHLTKKH</sequence>
<keyword evidence="3" id="KW-0963">Cytoplasm</keyword>
<dbReference type="GO" id="GO:0008360">
    <property type="term" value="P:regulation of cell shape"/>
    <property type="evidence" value="ECO:0007669"/>
    <property type="project" value="UniProtKB-KW"/>
</dbReference>
<accession>A0A0G1CP18</accession>
<evidence type="ECO:0000256" key="9">
    <source>
        <dbReference type="ARBA" id="ARBA00023316"/>
    </source>
</evidence>
<dbReference type="InterPro" id="IPR016185">
    <property type="entry name" value="PreATP-grasp_dom_sf"/>
</dbReference>
<evidence type="ECO:0000256" key="3">
    <source>
        <dbReference type="ARBA" id="ARBA00022490"/>
    </source>
</evidence>
<keyword evidence="8" id="KW-0573">Peptidoglycan synthesis</keyword>
<evidence type="ECO:0000256" key="4">
    <source>
        <dbReference type="ARBA" id="ARBA00022598"/>
    </source>
</evidence>
<keyword evidence="5 10" id="KW-0547">Nucleotide-binding</keyword>
<keyword evidence="9" id="KW-0961">Cell wall biogenesis/degradation</keyword>
<comment type="caution">
    <text evidence="12">The sequence shown here is derived from an EMBL/GenBank/DDBJ whole genome shotgun (WGS) entry which is preliminary data.</text>
</comment>
<keyword evidence="4 12" id="KW-0436">Ligase</keyword>
<comment type="similarity">
    <text evidence="2">Belongs to the D-alanine--D-alanine ligase family.</text>
</comment>
<feature type="domain" description="ATP-grasp" evidence="11">
    <location>
        <begin position="114"/>
        <end position="329"/>
    </location>
</feature>
<dbReference type="EMBL" id="LCFD01000002">
    <property type="protein sequence ID" value="KKS87299.1"/>
    <property type="molecule type" value="Genomic_DNA"/>
</dbReference>
<name>A0A0G1CP18_9BACT</name>
<reference evidence="12 13" key="1">
    <citation type="journal article" date="2015" name="Nature">
        <title>rRNA introns, odd ribosomes, and small enigmatic genomes across a large radiation of phyla.</title>
        <authorList>
            <person name="Brown C.T."/>
            <person name="Hug L.A."/>
            <person name="Thomas B.C."/>
            <person name="Sharon I."/>
            <person name="Castelle C.J."/>
            <person name="Singh A."/>
            <person name="Wilkins M.J."/>
            <person name="Williams K.H."/>
            <person name="Banfield J.F."/>
        </authorList>
    </citation>
    <scope>NUCLEOTIDE SEQUENCE [LARGE SCALE GENOMIC DNA]</scope>
</reference>
<dbReference type="PROSITE" id="PS00844">
    <property type="entry name" value="DALA_DALA_LIGASE_2"/>
    <property type="match status" value="1"/>
</dbReference>
<dbReference type="Gene3D" id="3.30.470.20">
    <property type="entry name" value="ATP-grasp fold, B domain"/>
    <property type="match status" value="1"/>
</dbReference>
<evidence type="ECO:0000313" key="13">
    <source>
        <dbReference type="Proteomes" id="UP000034050"/>
    </source>
</evidence>
<evidence type="ECO:0000256" key="6">
    <source>
        <dbReference type="ARBA" id="ARBA00022840"/>
    </source>
</evidence>
<dbReference type="PROSITE" id="PS50975">
    <property type="entry name" value="ATP_GRASP"/>
    <property type="match status" value="1"/>
</dbReference>
<evidence type="ECO:0000256" key="10">
    <source>
        <dbReference type="PROSITE-ProRule" id="PRU00409"/>
    </source>
</evidence>
<dbReference type="InterPro" id="IPR011761">
    <property type="entry name" value="ATP-grasp"/>
</dbReference>
<evidence type="ECO:0000256" key="5">
    <source>
        <dbReference type="ARBA" id="ARBA00022741"/>
    </source>
</evidence>
<dbReference type="Gene3D" id="3.40.50.20">
    <property type="match status" value="1"/>
</dbReference>
<comment type="subcellular location">
    <subcellularLocation>
        <location evidence="1">Cytoplasm</location>
    </subcellularLocation>
</comment>
<dbReference type="InterPro" id="IPR013815">
    <property type="entry name" value="ATP_grasp_subdomain_1"/>
</dbReference>
<dbReference type="STRING" id="1618446.UV61_C0002G0020"/>
<evidence type="ECO:0000256" key="8">
    <source>
        <dbReference type="ARBA" id="ARBA00022984"/>
    </source>
</evidence>
<dbReference type="SUPFAM" id="SSF56059">
    <property type="entry name" value="Glutathione synthetase ATP-binding domain-like"/>
    <property type="match status" value="1"/>
</dbReference>
<dbReference type="Gene3D" id="3.30.1490.20">
    <property type="entry name" value="ATP-grasp fold, A domain"/>
    <property type="match status" value="1"/>
</dbReference>
<dbReference type="AlphaFoldDB" id="A0A0G1CP18"/>
<evidence type="ECO:0000256" key="2">
    <source>
        <dbReference type="ARBA" id="ARBA00010871"/>
    </source>
</evidence>
<gene>
    <name evidence="12" type="ORF">UV61_C0002G0020</name>
</gene>
<dbReference type="InterPro" id="IPR000291">
    <property type="entry name" value="D-Ala_lig_Van_CS"/>
</dbReference>